<protein>
    <submittedName>
        <fullName evidence="2">Uncharacterized protein</fullName>
    </submittedName>
</protein>
<comment type="caution">
    <text evidence="2">The sequence shown here is derived from an EMBL/GenBank/DDBJ whole genome shotgun (WGS) entry which is preliminary data.</text>
</comment>
<reference evidence="2 3" key="1">
    <citation type="submission" date="2024-07" db="EMBL/GenBank/DDBJ databases">
        <title>Section-level genome sequencing and comparative genomics of Aspergillus sections Usti and Cavernicolus.</title>
        <authorList>
            <consortium name="Lawrence Berkeley National Laboratory"/>
            <person name="Nybo J.L."/>
            <person name="Vesth T.C."/>
            <person name="Theobald S."/>
            <person name="Frisvad J.C."/>
            <person name="Larsen T.O."/>
            <person name="Kjaerboelling I."/>
            <person name="Rothschild-Mancinelli K."/>
            <person name="Lyhne E.K."/>
            <person name="Kogle M.E."/>
            <person name="Barry K."/>
            <person name="Clum A."/>
            <person name="Na H."/>
            <person name="Ledsgaard L."/>
            <person name="Lin J."/>
            <person name="Lipzen A."/>
            <person name="Kuo A."/>
            <person name="Riley R."/>
            <person name="Mondo S."/>
            <person name="Labutti K."/>
            <person name="Haridas S."/>
            <person name="Pangalinan J."/>
            <person name="Salamov A.A."/>
            <person name="Simmons B.A."/>
            <person name="Magnuson J.K."/>
            <person name="Chen J."/>
            <person name="Drula E."/>
            <person name="Henrissat B."/>
            <person name="Wiebenga A."/>
            <person name="Lubbers R.J."/>
            <person name="Gomes A.C."/>
            <person name="Makela M.R."/>
            <person name="Stajich J."/>
            <person name="Grigoriev I.V."/>
            <person name="Mortensen U.H."/>
            <person name="De Vries R.P."/>
            <person name="Baker S.E."/>
            <person name="Andersen M.R."/>
        </authorList>
    </citation>
    <scope>NUCLEOTIDE SEQUENCE [LARGE SCALE GENOMIC DNA]</scope>
    <source>
        <strain evidence="2 3">CBS 123904</strain>
    </source>
</reference>
<keyword evidence="1" id="KW-0732">Signal</keyword>
<evidence type="ECO:0000256" key="1">
    <source>
        <dbReference type="SAM" id="SignalP"/>
    </source>
</evidence>
<proteinExistence type="predicted"/>
<accession>A0ABR4L028</accession>
<name>A0ABR4L028_9EURO</name>
<evidence type="ECO:0000313" key="2">
    <source>
        <dbReference type="EMBL" id="KAL2857873.1"/>
    </source>
</evidence>
<dbReference type="Proteomes" id="UP001610446">
    <property type="component" value="Unassembled WGS sequence"/>
</dbReference>
<dbReference type="EMBL" id="JBFXLU010000003">
    <property type="protein sequence ID" value="KAL2857873.1"/>
    <property type="molecule type" value="Genomic_DNA"/>
</dbReference>
<evidence type="ECO:0000313" key="3">
    <source>
        <dbReference type="Proteomes" id="UP001610446"/>
    </source>
</evidence>
<gene>
    <name evidence="2" type="ORF">BJY01DRAFT_116481</name>
</gene>
<feature type="chain" id="PRO_5045674224" evidence="1">
    <location>
        <begin position="28"/>
        <end position="111"/>
    </location>
</feature>
<feature type="signal peptide" evidence="1">
    <location>
        <begin position="1"/>
        <end position="27"/>
    </location>
</feature>
<organism evidence="2 3">
    <name type="scientific">Aspergillus pseudoustus</name>
    <dbReference type="NCBI Taxonomy" id="1810923"/>
    <lineage>
        <taxon>Eukaryota</taxon>
        <taxon>Fungi</taxon>
        <taxon>Dikarya</taxon>
        <taxon>Ascomycota</taxon>
        <taxon>Pezizomycotina</taxon>
        <taxon>Eurotiomycetes</taxon>
        <taxon>Eurotiomycetidae</taxon>
        <taxon>Eurotiales</taxon>
        <taxon>Aspergillaceae</taxon>
        <taxon>Aspergillus</taxon>
        <taxon>Aspergillus subgen. Nidulantes</taxon>
    </lineage>
</organism>
<sequence length="111" mass="12766">MSQALPLMPRMFYCCLICGVAIIRAPALPGDRYREPLKWHQRLRVVLREHQDGPTTLSGAGYIDQLDGVNAPEDFSHSYEDTRAQIKTYSTSPGSWPRHYYLHAMCWDILL</sequence>
<keyword evidence="3" id="KW-1185">Reference proteome</keyword>